<evidence type="ECO:0000313" key="2">
    <source>
        <dbReference type="EMBL" id="RKN04514.1"/>
    </source>
</evidence>
<comment type="caution">
    <text evidence="2">The sequence shown here is derived from an EMBL/GenBank/DDBJ whole genome shotgun (WGS) entry which is preliminary data.</text>
</comment>
<protein>
    <submittedName>
        <fullName evidence="2">Aromatic amino acid lyase</fullName>
    </submittedName>
</protein>
<dbReference type="GO" id="GO:0016841">
    <property type="term" value="F:ammonia-lyase activity"/>
    <property type="evidence" value="ECO:0007669"/>
    <property type="project" value="InterPro"/>
</dbReference>
<dbReference type="PROSITE" id="PS00488">
    <property type="entry name" value="PAL_HISTIDASE"/>
    <property type="match status" value="1"/>
</dbReference>
<dbReference type="OrthoDB" id="9806955at2"/>
<gene>
    <name evidence="3" type="ORF">D7318_27575</name>
    <name evidence="2" type="ORF">D7319_28170</name>
</gene>
<dbReference type="EMBL" id="RBDX01000035">
    <property type="protein sequence ID" value="RKN04514.1"/>
    <property type="molecule type" value="Genomic_DNA"/>
</dbReference>
<dbReference type="AlphaFoldDB" id="A0A3A9W5H9"/>
<evidence type="ECO:0000313" key="3">
    <source>
        <dbReference type="EMBL" id="RKN15492.1"/>
    </source>
</evidence>
<dbReference type="PANTHER" id="PTHR10362">
    <property type="entry name" value="HISTIDINE AMMONIA-LYASE"/>
    <property type="match status" value="1"/>
</dbReference>
<reference evidence="4 5" key="1">
    <citation type="submission" date="2018-09" db="EMBL/GenBank/DDBJ databases">
        <title>Streptomyces sp. nov. DS1-2, an endophytic actinomycete isolated from roots of Dendrobium scabrilingue.</title>
        <authorList>
            <person name="Kuncharoen N."/>
            <person name="Kudo T."/>
            <person name="Ohkuma M."/>
            <person name="Yuki M."/>
            <person name="Tanasupawat S."/>
        </authorList>
    </citation>
    <scope>NUCLEOTIDE SEQUENCE [LARGE SCALE GENOMIC DNA]</scope>
    <source>
        <strain evidence="2 5">AZ1-7</strain>
        <strain evidence="3 4">DS1-2</strain>
    </source>
</reference>
<name>A0A3A9W5H9_9ACTN</name>
<organism evidence="2 5">
    <name type="scientific">Streptomyces radicis</name>
    <dbReference type="NCBI Taxonomy" id="1750517"/>
    <lineage>
        <taxon>Bacteria</taxon>
        <taxon>Bacillati</taxon>
        <taxon>Actinomycetota</taxon>
        <taxon>Actinomycetes</taxon>
        <taxon>Kitasatosporales</taxon>
        <taxon>Streptomycetaceae</taxon>
        <taxon>Streptomyces</taxon>
    </lineage>
</organism>
<dbReference type="Proteomes" id="UP000275024">
    <property type="component" value="Unassembled WGS sequence"/>
</dbReference>
<proteinExistence type="predicted"/>
<evidence type="ECO:0000313" key="4">
    <source>
        <dbReference type="Proteomes" id="UP000268652"/>
    </source>
</evidence>
<evidence type="ECO:0000256" key="1">
    <source>
        <dbReference type="ARBA" id="ARBA00023239"/>
    </source>
</evidence>
<dbReference type="Pfam" id="PF00221">
    <property type="entry name" value="Lyase_aromatic"/>
    <property type="match status" value="1"/>
</dbReference>
<keyword evidence="1 2" id="KW-0456">Lyase</keyword>
<dbReference type="InterPro" id="IPR008948">
    <property type="entry name" value="L-Aspartase-like"/>
</dbReference>
<dbReference type="SUPFAM" id="SSF48557">
    <property type="entry name" value="L-aspartase-like"/>
    <property type="match status" value="1"/>
</dbReference>
<accession>A0A3A9W5H9</accession>
<dbReference type="InterPro" id="IPR022313">
    <property type="entry name" value="Phe/His_NH3-lyase_AS"/>
</dbReference>
<sequence length="506" mass="53968">MLTETEPATVAGLIAEAAWERRIELTARRRQALAHGRASLTRAVRQRPVYGVSRGFGPLADHPADPDAAVQASGLIDHLTVGQGSPLPPTVARLMVWLRLRGMALGHSGVEPETWEALAAQWNAGFTPVVPREGSLSASGDLIPLAHAAAAAAGRGEAWRRTDGGWRREPAAAALARRGLTPVRWEARSALAFVNGTSAALATALVNHARLLGLAHAAAAATGRLALLLGSDPVPFSDALAAVRGHPGHRTAAALIRRQLTDARPRDPDRPLQEPYSLRCAPQVIGAVIDQLRLQERVLLTEATGCTDNPVLVEGELYHGGNFHAAPVALAAEQHAVCVHQLAYLLERQLALAVDPRRNGGLPPLLAARPGRDSGLAGVQIAATSHLAAIRQRAYPASCTPLPTNLGNQDHVPMALNGANAAAEMLDRAWWVASSLYHALAQIRRLQRLERLWPHTAKGGLWERLAEHTPQLTTDRPMADAVATLAARLEEEFVPRAARPPGGPHR</sequence>
<dbReference type="Gene3D" id="1.20.200.10">
    <property type="entry name" value="Fumarase/aspartase (Central domain)"/>
    <property type="match status" value="1"/>
</dbReference>
<dbReference type="InterPro" id="IPR024083">
    <property type="entry name" value="Fumarase/histidase_N"/>
</dbReference>
<dbReference type="Proteomes" id="UP000268652">
    <property type="component" value="Unassembled WGS sequence"/>
</dbReference>
<dbReference type="RefSeq" id="WP_120699946.1">
    <property type="nucleotide sequence ID" value="NZ_RBDX01000035.1"/>
</dbReference>
<dbReference type="InterPro" id="IPR001106">
    <property type="entry name" value="Aromatic_Lyase"/>
</dbReference>
<dbReference type="EMBL" id="RBDY01000033">
    <property type="protein sequence ID" value="RKN15492.1"/>
    <property type="molecule type" value="Genomic_DNA"/>
</dbReference>
<keyword evidence="4" id="KW-1185">Reference proteome</keyword>
<evidence type="ECO:0000313" key="5">
    <source>
        <dbReference type="Proteomes" id="UP000275024"/>
    </source>
</evidence>
<dbReference type="Gene3D" id="1.10.275.10">
    <property type="entry name" value="Fumarase/aspartase (N-terminal domain)"/>
    <property type="match status" value="1"/>
</dbReference>